<evidence type="ECO:0000259" key="7">
    <source>
        <dbReference type="PROSITE" id="PS50158"/>
    </source>
</evidence>
<feature type="domain" description="CCHC-type" evidence="7">
    <location>
        <begin position="76"/>
        <end position="90"/>
    </location>
</feature>
<dbReference type="SMART" id="SM00184">
    <property type="entry name" value="RING"/>
    <property type="match status" value="1"/>
</dbReference>
<dbReference type="RefSeq" id="XP_030893162.1">
    <property type="nucleotide sequence ID" value="XM_031037302.1"/>
</dbReference>
<dbReference type="GO" id="GO:0061630">
    <property type="term" value="F:ubiquitin protein ligase activity"/>
    <property type="evidence" value="ECO:0007669"/>
    <property type="project" value="InterPro"/>
</dbReference>
<dbReference type="Pfam" id="PF04564">
    <property type="entry name" value="U-box"/>
    <property type="match status" value="1"/>
</dbReference>
<dbReference type="GO" id="GO:0006511">
    <property type="term" value="P:ubiquitin-dependent protein catabolic process"/>
    <property type="evidence" value="ECO:0007669"/>
    <property type="project" value="TreeGrafter"/>
</dbReference>
<evidence type="ECO:0000256" key="2">
    <source>
        <dbReference type="ARBA" id="ARBA00022771"/>
    </source>
</evidence>
<dbReference type="GO" id="GO:0003676">
    <property type="term" value="F:nucleic acid binding"/>
    <property type="evidence" value="ECO:0007669"/>
    <property type="project" value="InterPro"/>
</dbReference>
<dbReference type="PROSITE" id="PS50089">
    <property type="entry name" value="ZF_RING_2"/>
    <property type="match status" value="1"/>
</dbReference>
<dbReference type="OrthoDB" id="106784at2759"/>
<proteinExistence type="predicted"/>
<dbReference type="AlphaFoldDB" id="A0A7F8RIA4"/>
<dbReference type="Gene3D" id="4.10.60.10">
    <property type="entry name" value="Zinc finger, CCHC-type"/>
    <property type="match status" value="1"/>
</dbReference>
<keyword evidence="1" id="KW-0479">Metal-binding</keyword>
<feature type="compositionally biased region" description="Pro residues" evidence="5">
    <location>
        <begin position="251"/>
        <end position="263"/>
    </location>
</feature>
<feature type="domain" description="U-box" evidence="8">
    <location>
        <begin position="167"/>
        <end position="244"/>
    </location>
</feature>
<dbReference type="GeneID" id="115943790"/>
<evidence type="ECO:0000259" key="8">
    <source>
        <dbReference type="PROSITE" id="PS51698"/>
    </source>
</evidence>
<dbReference type="PROSITE" id="PS51698">
    <property type="entry name" value="U_BOX"/>
    <property type="match status" value="1"/>
</dbReference>
<protein>
    <submittedName>
        <fullName evidence="10">E3 ubiquitin-protein ligase RBBP6-like</fullName>
    </submittedName>
</protein>
<evidence type="ECO:0000256" key="4">
    <source>
        <dbReference type="PROSITE-ProRule" id="PRU00047"/>
    </source>
</evidence>
<dbReference type="FunFam" id="3.30.40.10:FF:000139">
    <property type="entry name" value="E3 ubiquitin-protein ligase RBBP6 isoform X1"/>
    <property type="match status" value="1"/>
</dbReference>
<feature type="region of interest" description="Disordered" evidence="5">
    <location>
        <begin position="286"/>
        <end position="345"/>
    </location>
</feature>
<dbReference type="InterPro" id="IPR013083">
    <property type="entry name" value="Znf_RING/FYVE/PHD"/>
</dbReference>
<keyword evidence="2 4" id="KW-0863">Zinc-finger</keyword>
<gene>
    <name evidence="10" type="primary">LOC115943790</name>
</gene>
<dbReference type="SUPFAM" id="SSF57850">
    <property type="entry name" value="RING/U-box"/>
    <property type="match status" value="1"/>
</dbReference>
<evidence type="ECO:0000256" key="1">
    <source>
        <dbReference type="ARBA" id="ARBA00022723"/>
    </source>
</evidence>
<dbReference type="FunFam" id="4.10.60.10:FF:000005">
    <property type="entry name" value="E3 ubiquitin-protein ligase RBBP6"/>
    <property type="match status" value="1"/>
</dbReference>
<dbReference type="GO" id="GO:0008270">
    <property type="term" value="F:zinc ion binding"/>
    <property type="evidence" value="ECO:0007669"/>
    <property type="project" value="UniProtKB-KW"/>
</dbReference>
<organism evidence="9 10">
    <name type="scientific">Leptonychotes weddellii</name>
    <name type="common">Weddell seal</name>
    <name type="synonym">Otaria weddellii</name>
    <dbReference type="NCBI Taxonomy" id="9713"/>
    <lineage>
        <taxon>Eukaryota</taxon>
        <taxon>Metazoa</taxon>
        <taxon>Chordata</taxon>
        <taxon>Craniata</taxon>
        <taxon>Vertebrata</taxon>
        <taxon>Euteleostomi</taxon>
        <taxon>Mammalia</taxon>
        <taxon>Eutheria</taxon>
        <taxon>Laurasiatheria</taxon>
        <taxon>Carnivora</taxon>
        <taxon>Caniformia</taxon>
        <taxon>Pinnipedia</taxon>
        <taxon>Phocidae</taxon>
        <taxon>Monachinae</taxon>
        <taxon>Lobodontini</taxon>
        <taxon>Leptonychotes</taxon>
    </lineage>
</organism>
<dbReference type="PANTHER" id="PTHR15439">
    <property type="entry name" value="RETINOBLASTOMA-BINDING PROTEIN 6"/>
    <property type="match status" value="1"/>
</dbReference>
<dbReference type="SUPFAM" id="SSF57756">
    <property type="entry name" value="Retrovirus zinc finger-like domains"/>
    <property type="match status" value="1"/>
</dbReference>
<dbReference type="InterPro" id="IPR001841">
    <property type="entry name" value="Znf_RING"/>
</dbReference>
<dbReference type="InterPro" id="IPR025829">
    <property type="entry name" value="Zn_knuckle_CX2CX3GHX4C"/>
</dbReference>
<dbReference type="InterPro" id="IPR036875">
    <property type="entry name" value="Znf_CCHC_sf"/>
</dbReference>
<evidence type="ECO:0000313" key="9">
    <source>
        <dbReference type="Proteomes" id="UP000245341"/>
    </source>
</evidence>
<evidence type="ECO:0000256" key="5">
    <source>
        <dbReference type="SAM" id="MobiDB-lite"/>
    </source>
</evidence>
<evidence type="ECO:0000313" key="10">
    <source>
        <dbReference type="RefSeq" id="XP_030893162.1"/>
    </source>
</evidence>
<feature type="region of interest" description="Disordered" evidence="5">
    <location>
        <begin position="240"/>
        <end position="263"/>
    </location>
</feature>
<dbReference type="GO" id="GO:0005634">
    <property type="term" value="C:nucleus"/>
    <property type="evidence" value="ECO:0007669"/>
    <property type="project" value="TreeGrafter"/>
</dbReference>
<dbReference type="SMART" id="SM00343">
    <property type="entry name" value="ZnF_C2HC"/>
    <property type="match status" value="1"/>
</dbReference>
<sequence>MFSVWNLNVCLIFCEQIDDSSASISLAQLTKTANLAEANASEEDKIKAMMSQSGHEYDPINYMKKPLGPPPPSYTCFRCGKPGHYIKNCPTNGDKNFESGPRIKKSTGIPRSFMMEVKDPNMKGAMLTNTGKYAIPTIDAEAYAIGKKEKPPFLPEEPSSSSEEDDPIPDELLCLICKDIMTDAVVIPCCGNSYCDECIRTALLESDDHTCPTCHQNDVSPDALIANKFLRQAVNNFKNETGYTKRLRKQLPPPPPPVPPPRPLIQRNLQPLMRSPISRQQDPLMIPVTSSSTHPAPSMSSLTSNPSSLAPPVPGNSSSTPAPVPDITATVSISVHSEKSDGPFR</sequence>
<feature type="compositionally biased region" description="Basic and acidic residues" evidence="5">
    <location>
        <begin position="336"/>
        <end position="345"/>
    </location>
</feature>
<dbReference type="CDD" id="cd16620">
    <property type="entry name" value="vRING-HC-C4C4_RBBP6"/>
    <property type="match status" value="1"/>
</dbReference>
<dbReference type="PROSITE" id="PS50158">
    <property type="entry name" value="ZF_CCHC"/>
    <property type="match status" value="1"/>
</dbReference>
<dbReference type="PANTHER" id="PTHR15439:SF0">
    <property type="entry name" value="CELL DIVISION CYCLE AND APOPTOSIS REGULATOR PROTEIN 1-RELATED"/>
    <property type="match status" value="1"/>
</dbReference>
<feature type="domain" description="RING-type" evidence="6">
    <location>
        <begin position="174"/>
        <end position="215"/>
    </location>
</feature>
<dbReference type="Gene3D" id="3.30.40.10">
    <property type="entry name" value="Zinc/RING finger domain, C3HC4 (zinc finger)"/>
    <property type="match status" value="1"/>
</dbReference>
<dbReference type="InterPro" id="IPR003613">
    <property type="entry name" value="Ubox_domain"/>
</dbReference>
<dbReference type="Pfam" id="PF13696">
    <property type="entry name" value="zf-CCHC_2"/>
    <property type="match status" value="1"/>
</dbReference>
<dbReference type="GO" id="GO:0006397">
    <property type="term" value="P:mRNA processing"/>
    <property type="evidence" value="ECO:0007669"/>
    <property type="project" value="InterPro"/>
</dbReference>
<dbReference type="InterPro" id="IPR033489">
    <property type="entry name" value="RBBP6"/>
</dbReference>
<evidence type="ECO:0000259" key="6">
    <source>
        <dbReference type="PROSITE" id="PS50089"/>
    </source>
</evidence>
<keyword evidence="3" id="KW-0862">Zinc</keyword>
<reference evidence="10" key="1">
    <citation type="submission" date="2025-08" db="UniProtKB">
        <authorList>
            <consortium name="RefSeq"/>
        </authorList>
    </citation>
    <scope>IDENTIFICATION</scope>
    <source>
        <tissue evidence="10">Liver</tissue>
    </source>
</reference>
<dbReference type="Proteomes" id="UP000245341">
    <property type="component" value="Unplaced"/>
</dbReference>
<name>A0A7F8RIA4_LEPWE</name>
<dbReference type="KEGG" id="lww:115943790"/>
<dbReference type="GO" id="GO:0016567">
    <property type="term" value="P:protein ubiquitination"/>
    <property type="evidence" value="ECO:0007669"/>
    <property type="project" value="InterPro"/>
</dbReference>
<dbReference type="InterPro" id="IPR001878">
    <property type="entry name" value="Znf_CCHC"/>
</dbReference>
<feature type="compositionally biased region" description="Low complexity" evidence="5">
    <location>
        <begin position="289"/>
        <end position="308"/>
    </location>
</feature>
<accession>A0A7F8RIA4</accession>
<keyword evidence="9" id="KW-1185">Reference proteome</keyword>
<evidence type="ECO:0000256" key="3">
    <source>
        <dbReference type="ARBA" id="ARBA00022833"/>
    </source>
</evidence>